<accession>A0ABS1JAC0</accession>
<dbReference type="InterPro" id="IPR023546">
    <property type="entry name" value="MGMT"/>
</dbReference>
<sequence>MIVKWTPFRDLFVAATDRGVCCITLPNESWETLRAWVSKQLPGAELVEDAESLAGVIGELEAYYRGELRVFASPLDLRGTEFQREVWQTVAQIPMGETRSYSEIAREIDRPRAVRAVGAANGANPVPILVPCHRVIGSSGHLTGYRGGLPMKKELLTLEGL</sequence>
<protein>
    <recommendedName>
        <fullName evidence="8">Methylated-DNA--protein-cysteine methyltransferase</fullName>
        <ecNumber evidence="8">2.1.1.63</ecNumber>
    </recommendedName>
    <alternativeName>
        <fullName evidence="8">6-O-methylguanine-DNA methyltransferase</fullName>
        <shortName evidence="8">MGMT</shortName>
    </alternativeName>
    <alternativeName>
        <fullName evidence="8">O-6-methylguanine-DNA-alkyltransferase</fullName>
    </alternativeName>
</protein>
<comment type="function">
    <text evidence="8">Involved in the cellular defense against the biological effects of O6-methylguanine (O6-MeG) and O4-methylthymine (O4-MeT) in DNA. Repairs the methylated nucleobase in DNA by stoichiometrically transferring the methyl group to a cysteine residue in the enzyme. This is a suicide reaction: the enzyme is irreversibly inactivated.</text>
</comment>
<dbReference type="InterPro" id="IPR008332">
    <property type="entry name" value="MethylG_MeTrfase_N"/>
</dbReference>
<evidence type="ECO:0000256" key="5">
    <source>
        <dbReference type="ARBA" id="ARBA00022763"/>
    </source>
</evidence>
<dbReference type="Proteomes" id="UP000602284">
    <property type="component" value="Unassembled WGS sequence"/>
</dbReference>
<name>A0ABS1JAC0_9BACL</name>
<dbReference type="Gene3D" id="1.10.10.10">
    <property type="entry name" value="Winged helix-like DNA-binding domain superfamily/Winged helix DNA-binding domain"/>
    <property type="match status" value="1"/>
</dbReference>
<evidence type="ECO:0000259" key="10">
    <source>
        <dbReference type="Pfam" id="PF02870"/>
    </source>
</evidence>
<gene>
    <name evidence="11" type="ORF">JJB07_11230</name>
</gene>
<evidence type="ECO:0000256" key="4">
    <source>
        <dbReference type="ARBA" id="ARBA00022679"/>
    </source>
</evidence>
<evidence type="ECO:0000256" key="6">
    <source>
        <dbReference type="ARBA" id="ARBA00023204"/>
    </source>
</evidence>
<dbReference type="PANTHER" id="PTHR10815">
    <property type="entry name" value="METHYLATED-DNA--PROTEIN-CYSTEINE METHYLTRANSFERASE"/>
    <property type="match status" value="1"/>
</dbReference>
<dbReference type="CDD" id="cd06445">
    <property type="entry name" value="ATase"/>
    <property type="match status" value="1"/>
</dbReference>
<evidence type="ECO:0000256" key="3">
    <source>
        <dbReference type="ARBA" id="ARBA00022603"/>
    </source>
</evidence>
<evidence type="ECO:0000313" key="12">
    <source>
        <dbReference type="Proteomes" id="UP000602284"/>
    </source>
</evidence>
<keyword evidence="5 8" id="KW-0227">DNA damage</keyword>
<dbReference type="EC" id="2.1.1.63" evidence="8"/>
<evidence type="ECO:0000256" key="7">
    <source>
        <dbReference type="ARBA" id="ARBA00049348"/>
    </source>
</evidence>
<feature type="domain" description="Methylated-DNA-[protein]-cysteine S-methyltransferase DNA binding" evidence="9">
    <location>
        <begin position="81"/>
        <end position="160"/>
    </location>
</feature>
<comment type="catalytic activity">
    <reaction evidence="7 8">
        <text>a 6-O-methyl-2'-deoxyguanosine in DNA + L-cysteinyl-[protein] = S-methyl-L-cysteinyl-[protein] + a 2'-deoxyguanosine in DNA</text>
        <dbReference type="Rhea" id="RHEA:24000"/>
        <dbReference type="Rhea" id="RHEA-COMP:10131"/>
        <dbReference type="Rhea" id="RHEA-COMP:10132"/>
        <dbReference type="Rhea" id="RHEA-COMP:11367"/>
        <dbReference type="Rhea" id="RHEA-COMP:11368"/>
        <dbReference type="ChEBI" id="CHEBI:29950"/>
        <dbReference type="ChEBI" id="CHEBI:82612"/>
        <dbReference type="ChEBI" id="CHEBI:85445"/>
        <dbReference type="ChEBI" id="CHEBI:85448"/>
        <dbReference type="EC" id="2.1.1.63"/>
    </reaction>
</comment>
<dbReference type="PROSITE" id="PS00374">
    <property type="entry name" value="MGMT"/>
    <property type="match status" value="1"/>
</dbReference>
<dbReference type="HAMAP" id="MF_00772">
    <property type="entry name" value="OGT"/>
    <property type="match status" value="1"/>
</dbReference>
<evidence type="ECO:0000256" key="2">
    <source>
        <dbReference type="ARBA" id="ARBA00022490"/>
    </source>
</evidence>
<dbReference type="InterPro" id="IPR014048">
    <property type="entry name" value="MethylDNA_cys_MeTrfase_DNA-bd"/>
</dbReference>
<feature type="domain" description="Methylguanine DNA methyltransferase ribonuclease-like" evidence="10">
    <location>
        <begin position="6"/>
        <end position="77"/>
    </location>
</feature>
<dbReference type="InterPro" id="IPR036388">
    <property type="entry name" value="WH-like_DNA-bd_sf"/>
</dbReference>
<comment type="caution">
    <text evidence="11">The sequence shown here is derived from an EMBL/GenBank/DDBJ whole genome shotgun (WGS) entry which is preliminary data.</text>
</comment>
<dbReference type="EMBL" id="JAEQNB010000003">
    <property type="protein sequence ID" value="MBL0387222.1"/>
    <property type="molecule type" value="Genomic_DNA"/>
</dbReference>
<dbReference type="PANTHER" id="PTHR10815:SF5">
    <property type="entry name" value="METHYLATED-DNA--PROTEIN-CYSTEINE METHYLTRANSFERASE"/>
    <property type="match status" value="1"/>
</dbReference>
<keyword evidence="12" id="KW-1185">Reference proteome</keyword>
<comment type="subcellular location">
    <subcellularLocation>
        <location evidence="8">Cytoplasm</location>
    </subcellularLocation>
</comment>
<keyword evidence="3 8" id="KW-0489">Methyltransferase</keyword>
<keyword evidence="6 8" id="KW-0234">DNA repair</keyword>
<keyword evidence="4 8" id="KW-0808">Transferase</keyword>
<dbReference type="SUPFAM" id="SSF53155">
    <property type="entry name" value="Methylated DNA-protein cysteine methyltransferase domain"/>
    <property type="match status" value="1"/>
</dbReference>
<dbReference type="Pfam" id="PF01035">
    <property type="entry name" value="DNA_binding_1"/>
    <property type="match status" value="1"/>
</dbReference>
<dbReference type="InterPro" id="IPR036631">
    <property type="entry name" value="MGMT_N_sf"/>
</dbReference>
<dbReference type="Gene3D" id="3.30.160.70">
    <property type="entry name" value="Methylated DNA-protein cysteine methyltransferase domain"/>
    <property type="match status" value="1"/>
</dbReference>
<evidence type="ECO:0000256" key="1">
    <source>
        <dbReference type="ARBA" id="ARBA00001286"/>
    </source>
</evidence>
<organism evidence="11 12">
    <name type="scientific">Tumebacillus amylolyticus</name>
    <dbReference type="NCBI Taxonomy" id="2801339"/>
    <lineage>
        <taxon>Bacteria</taxon>
        <taxon>Bacillati</taxon>
        <taxon>Bacillota</taxon>
        <taxon>Bacilli</taxon>
        <taxon>Bacillales</taxon>
        <taxon>Alicyclobacillaceae</taxon>
        <taxon>Tumebacillus</taxon>
    </lineage>
</organism>
<dbReference type="SUPFAM" id="SSF46767">
    <property type="entry name" value="Methylated DNA-protein cysteine methyltransferase, C-terminal domain"/>
    <property type="match status" value="1"/>
</dbReference>
<keyword evidence="2 8" id="KW-0963">Cytoplasm</keyword>
<feature type="active site" description="Nucleophile; methyl group acceptor" evidence="8">
    <location>
        <position position="132"/>
    </location>
</feature>
<dbReference type="Pfam" id="PF02870">
    <property type="entry name" value="Methyltransf_1N"/>
    <property type="match status" value="1"/>
</dbReference>
<comment type="catalytic activity">
    <reaction evidence="1 8">
        <text>a 4-O-methyl-thymidine in DNA + L-cysteinyl-[protein] = a thymidine in DNA + S-methyl-L-cysteinyl-[protein]</text>
        <dbReference type="Rhea" id="RHEA:53428"/>
        <dbReference type="Rhea" id="RHEA-COMP:10131"/>
        <dbReference type="Rhea" id="RHEA-COMP:10132"/>
        <dbReference type="Rhea" id="RHEA-COMP:13555"/>
        <dbReference type="Rhea" id="RHEA-COMP:13556"/>
        <dbReference type="ChEBI" id="CHEBI:29950"/>
        <dbReference type="ChEBI" id="CHEBI:82612"/>
        <dbReference type="ChEBI" id="CHEBI:137386"/>
        <dbReference type="ChEBI" id="CHEBI:137387"/>
        <dbReference type="EC" id="2.1.1.63"/>
    </reaction>
</comment>
<dbReference type="RefSeq" id="WP_201635008.1">
    <property type="nucleotide sequence ID" value="NZ_JAEQNB010000003.1"/>
</dbReference>
<evidence type="ECO:0000313" key="11">
    <source>
        <dbReference type="EMBL" id="MBL0387222.1"/>
    </source>
</evidence>
<comment type="miscellaneous">
    <text evidence="8">This enzyme catalyzes only one turnover and therefore is not strictly catalytic. According to one definition, an enzyme is a biocatalyst that acts repeatedly and over many reaction cycles.</text>
</comment>
<evidence type="ECO:0000256" key="8">
    <source>
        <dbReference type="HAMAP-Rule" id="MF_00772"/>
    </source>
</evidence>
<dbReference type="InterPro" id="IPR036217">
    <property type="entry name" value="MethylDNA_cys_MeTrfase_DNAb"/>
</dbReference>
<dbReference type="NCBIfam" id="TIGR00589">
    <property type="entry name" value="ogt"/>
    <property type="match status" value="1"/>
</dbReference>
<dbReference type="InterPro" id="IPR001497">
    <property type="entry name" value="MethylDNA_cys_MeTrfase_AS"/>
</dbReference>
<reference evidence="11 12" key="1">
    <citation type="submission" date="2021-01" db="EMBL/GenBank/DDBJ databases">
        <title>Tumebacillus sp. strain ITR2 16S ribosomal RNA gene Genome sequencing and assembly.</title>
        <authorList>
            <person name="Kang M."/>
        </authorList>
    </citation>
    <scope>NUCLEOTIDE SEQUENCE [LARGE SCALE GENOMIC DNA]</scope>
    <source>
        <strain evidence="11 12">ITR2</strain>
    </source>
</reference>
<proteinExistence type="inferred from homology"/>
<comment type="similarity">
    <text evidence="8">Belongs to the MGMT family.</text>
</comment>
<evidence type="ECO:0000259" key="9">
    <source>
        <dbReference type="Pfam" id="PF01035"/>
    </source>
</evidence>